<dbReference type="OrthoDB" id="2692698at2759"/>
<sequence>MFNAEPRSPALSASSSTGGSNFGEELPSTPGASDVEDFCELRLVAAPLRPHHIEICPLCITKTRSIVCADDENVDTIVDKKLGKEDEDEHDFYSRQFQEFISLYSPCFQVSAAPARPESVILSPEGASKLPGSNQSPVDAVDSQKLSHSAVPPVPVSVPMGSIRAKRVIPPMPTYSPPPPPVGRCPPPRMSVPSDIVEPDLFDEESVYSHPSSAPTHPLSPRRPWMKHTFLVQALIQILVAPPSTPTFPATVPHPLQRAHLFPHSLSLLPQSRNPTLA</sequence>
<name>A0A1B7MHV5_9AGAM</name>
<dbReference type="InParanoid" id="A0A1B7MHV5"/>
<organism evidence="2 3">
    <name type="scientific">Rhizopogon vinicolor AM-OR11-026</name>
    <dbReference type="NCBI Taxonomy" id="1314800"/>
    <lineage>
        <taxon>Eukaryota</taxon>
        <taxon>Fungi</taxon>
        <taxon>Dikarya</taxon>
        <taxon>Basidiomycota</taxon>
        <taxon>Agaricomycotina</taxon>
        <taxon>Agaricomycetes</taxon>
        <taxon>Agaricomycetidae</taxon>
        <taxon>Boletales</taxon>
        <taxon>Suillineae</taxon>
        <taxon>Rhizopogonaceae</taxon>
        <taxon>Rhizopogon</taxon>
    </lineage>
</organism>
<protein>
    <submittedName>
        <fullName evidence="2">Uncharacterized protein</fullName>
    </submittedName>
</protein>
<accession>A0A1B7MHV5</accession>
<dbReference type="EMBL" id="KV449088">
    <property type="protein sequence ID" value="OAX32183.1"/>
    <property type="molecule type" value="Genomic_DNA"/>
</dbReference>
<reference evidence="2 3" key="1">
    <citation type="submission" date="2016-06" db="EMBL/GenBank/DDBJ databases">
        <title>Comparative genomics of the ectomycorrhizal sister species Rhizopogon vinicolor and Rhizopogon vesiculosus (Basidiomycota: Boletales) reveals a divergence of the mating type B locus.</title>
        <authorList>
            <consortium name="DOE Joint Genome Institute"/>
            <person name="Mujic A.B."/>
            <person name="Kuo A."/>
            <person name="Tritt A."/>
            <person name="Lipzen A."/>
            <person name="Chen C."/>
            <person name="Johnson J."/>
            <person name="Sharma A."/>
            <person name="Barry K."/>
            <person name="Grigoriev I.V."/>
            <person name="Spatafora J.W."/>
        </authorList>
    </citation>
    <scope>NUCLEOTIDE SEQUENCE [LARGE SCALE GENOMIC DNA]</scope>
    <source>
        <strain evidence="2 3">AM-OR11-026</strain>
    </source>
</reference>
<gene>
    <name evidence="2" type="ORF">K503DRAFT_805426</name>
</gene>
<proteinExistence type="predicted"/>
<dbReference type="Proteomes" id="UP000092154">
    <property type="component" value="Unassembled WGS sequence"/>
</dbReference>
<evidence type="ECO:0000313" key="3">
    <source>
        <dbReference type="Proteomes" id="UP000092154"/>
    </source>
</evidence>
<evidence type="ECO:0000256" key="1">
    <source>
        <dbReference type="SAM" id="MobiDB-lite"/>
    </source>
</evidence>
<feature type="region of interest" description="Disordered" evidence="1">
    <location>
        <begin position="1"/>
        <end position="29"/>
    </location>
</feature>
<dbReference type="AlphaFoldDB" id="A0A1B7MHV5"/>
<keyword evidence="3" id="KW-1185">Reference proteome</keyword>
<evidence type="ECO:0000313" key="2">
    <source>
        <dbReference type="EMBL" id="OAX32183.1"/>
    </source>
</evidence>